<evidence type="ECO:0000313" key="1">
    <source>
        <dbReference type="EMBL" id="RNF84426.1"/>
    </source>
</evidence>
<dbReference type="InterPro" id="IPR018531">
    <property type="entry name" value="DUF1993"/>
</dbReference>
<accession>A0A3M8SYA3</accession>
<keyword evidence="2" id="KW-1185">Reference proteome</keyword>
<dbReference type="SUPFAM" id="SSF109854">
    <property type="entry name" value="DinB/YfiT-like putative metalloenzymes"/>
    <property type="match status" value="1"/>
</dbReference>
<evidence type="ECO:0000313" key="2">
    <source>
        <dbReference type="Proteomes" id="UP000267049"/>
    </source>
</evidence>
<organism evidence="1 2">
    <name type="scientific">Montanilutibacter psychrotolerans</name>
    <dbReference type="NCBI Taxonomy" id="1327343"/>
    <lineage>
        <taxon>Bacteria</taxon>
        <taxon>Pseudomonadati</taxon>
        <taxon>Pseudomonadota</taxon>
        <taxon>Gammaproteobacteria</taxon>
        <taxon>Lysobacterales</taxon>
        <taxon>Lysobacteraceae</taxon>
        <taxon>Montanilutibacter</taxon>
    </lineage>
</organism>
<reference evidence="1 2" key="1">
    <citation type="submission" date="2018-11" db="EMBL/GenBank/DDBJ databases">
        <title>Lysobacter cryohumiis sp. nov., isolated from soil in the Tianshan Mountains, Xinjiang, China.</title>
        <authorList>
            <person name="Luo Y."/>
            <person name="Sheng H."/>
        </authorList>
    </citation>
    <scope>NUCLEOTIDE SEQUENCE [LARGE SCALE GENOMIC DNA]</scope>
    <source>
        <strain evidence="1 2">ZS60</strain>
    </source>
</reference>
<sequence>MSLSMYQSSVPVFVHALRNLSAVLRKGEAHVEGKGVTGDVLLQTRLIPDMMPLVRQVQIATDIAKNGAARLAGVDPLKFEDNETSFEQLYARIDRAVDYIGSFSAEQLDGSEARPIVVPSRTWGDRHFEGRPYLLDFVLPNLFFHTTTAYAIVRQAGTGVGKADFLGLS</sequence>
<dbReference type="Proteomes" id="UP000267049">
    <property type="component" value="Unassembled WGS sequence"/>
</dbReference>
<dbReference type="PANTHER" id="PTHR36922">
    <property type="entry name" value="BLL2446 PROTEIN"/>
    <property type="match status" value="1"/>
</dbReference>
<gene>
    <name evidence="1" type="ORF">EER27_08610</name>
</gene>
<name>A0A3M8SYA3_9GAMM</name>
<dbReference type="OrthoDB" id="338237at2"/>
<proteinExistence type="predicted"/>
<dbReference type="Gene3D" id="1.20.120.450">
    <property type="entry name" value="dinb family like domain"/>
    <property type="match status" value="1"/>
</dbReference>
<dbReference type="Pfam" id="PF09351">
    <property type="entry name" value="DUF1993"/>
    <property type="match status" value="1"/>
</dbReference>
<dbReference type="RefSeq" id="WP_123087612.1">
    <property type="nucleotide sequence ID" value="NZ_RIBS01000003.1"/>
</dbReference>
<comment type="caution">
    <text evidence="1">The sequence shown here is derived from an EMBL/GenBank/DDBJ whole genome shotgun (WGS) entry which is preliminary data.</text>
</comment>
<dbReference type="AlphaFoldDB" id="A0A3M8SYA3"/>
<dbReference type="InterPro" id="IPR034660">
    <property type="entry name" value="DinB/YfiT-like"/>
</dbReference>
<dbReference type="EMBL" id="RIBS01000003">
    <property type="protein sequence ID" value="RNF84426.1"/>
    <property type="molecule type" value="Genomic_DNA"/>
</dbReference>
<dbReference type="PANTHER" id="PTHR36922:SF1">
    <property type="entry name" value="DUF1993 DOMAIN-CONTAINING PROTEIN"/>
    <property type="match status" value="1"/>
</dbReference>
<protein>
    <submittedName>
        <fullName evidence="1">DUF1993 domain-containing protein</fullName>
    </submittedName>
</protein>